<proteinExistence type="predicted"/>
<name>A0A172ZMD4_9BACL</name>
<dbReference type="EMBL" id="CP013023">
    <property type="protein sequence ID" value="ANF98290.1"/>
    <property type="molecule type" value="Genomic_DNA"/>
</dbReference>
<dbReference type="STRING" id="1616788.AR543_21360"/>
<dbReference type="GO" id="GO:0016853">
    <property type="term" value="F:isomerase activity"/>
    <property type="evidence" value="ECO:0007669"/>
    <property type="project" value="UniProtKB-KW"/>
</dbReference>
<dbReference type="RefSeq" id="WP_060536363.1">
    <property type="nucleotide sequence ID" value="NZ_CP013023.1"/>
</dbReference>
<reference evidence="2 3" key="2">
    <citation type="journal article" date="2016" name="Int. J. Syst. Evol. Microbiol.">
        <title>Paenibacillus bovis sp. nov., isolated from raw yak (Bos grunniens) milk.</title>
        <authorList>
            <person name="Gao C."/>
            <person name="Han J."/>
            <person name="Liu Z."/>
            <person name="Xu X."/>
            <person name="Hang F."/>
            <person name="Wu Z."/>
        </authorList>
    </citation>
    <scope>NUCLEOTIDE SEQUENCE [LARGE SCALE GENOMIC DNA]</scope>
    <source>
        <strain evidence="2 3">BD3526</strain>
    </source>
</reference>
<evidence type="ECO:0000313" key="3">
    <source>
        <dbReference type="Proteomes" id="UP000078148"/>
    </source>
</evidence>
<keyword evidence="2" id="KW-0413">Isomerase</keyword>
<dbReference type="AlphaFoldDB" id="A0A172ZMD4"/>
<keyword evidence="3" id="KW-1185">Reference proteome</keyword>
<organism evidence="2 3">
    <name type="scientific">Paenibacillus bovis</name>
    <dbReference type="NCBI Taxonomy" id="1616788"/>
    <lineage>
        <taxon>Bacteria</taxon>
        <taxon>Bacillati</taxon>
        <taxon>Bacillota</taxon>
        <taxon>Bacilli</taxon>
        <taxon>Bacillales</taxon>
        <taxon>Paenibacillaceae</taxon>
        <taxon>Paenibacillus</taxon>
    </lineage>
</organism>
<sequence>MRQAVLSHLYGKQPVADLAARVAQGGFTGVQLALAKAISDVDTSTGKLSPGLGHMIAEQFERQGIRISVLGCYIDPVHPDPAIRRQEINRFKEHLRYARDFGCSMVATETGSLTTYQQGYPDSYQEVGWNTLRDTVSELAEEAEKWGVHIAIEPVAVHTLHTAELMERLIEEVPSPTVGMLFDPCNMMKTEFVADQQAFLRGVFEKLADRIILIHAKDIRFTEDGIKQECLAGTGILDYPYFFELLQQYKPHIDISLEGVTKEQLPEASLYMRRIWQETLDKRQASVTG</sequence>
<protein>
    <submittedName>
        <fullName evidence="2">Xylose isomerase</fullName>
    </submittedName>
</protein>
<dbReference type="SUPFAM" id="SSF51658">
    <property type="entry name" value="Xylose isomerase-like"/>
    <property type="match status" value="1"/>
</dbReference>
<dbReference type="Pfam" id="PF01261">
    <property type="entry name" value="AP_endonuc_2"/>
    <property type="match status" value="1"/>
</dbReference>
<evidence type="ECO:0000259" key="1">
    <source>
        <dbReference type="Pfam" id="PF01261"/>
    </source>
</evidence>
<gene>
    <name evidence="2" type="ORF">AR543_21360</name>
</gene>
<reference evidence="3" key="1">
    <citation type="submission" date="2015-10" db="EMBL/GenBank/DDBJ databases">
        <title>Genome of Paenibacillus bovis sp. nov.</title>
        <authorList>
            <person name="Wu Z."/>
            <person name="Gao C."/>
            <person name="Liu Z."/>
            <person name="Zheng H."/>
        </authorList>
    </citation>
    <scope>NUCLEOTIDE SEQUENCE [LARGE SCALE GENOMIC DNA]</scope>
    <source>
        <strain evidence="3">BD3526</strain>
    </source>
</reference>
<dbReference type="PANTHER" id="PTHR12110">
    <property type="entry name" value="HYDROXYPYRUVATE ISOMERASE"/>
    <property type="match status" value="1"/>
</dbReference>
<dbReference type="InterPro" id="IPR036237">
    <property type="entry name" value="Xyl_isomerase-like_sf"/>
</dbReference>
<dbReference type="InterPro" id="IPR050312">
    <property type="entry name" value="IolE/XylAMocC-like"/>
</dbReference>
<dbReference type="Proteomes" id="UP000078148">
    <property type="component" value="Chromosome"/>
</dbReference>
<dbReference type="InterPro" id="IPR013022">
    <property type="entry name" value="Xyl_isomerase-like_TIM-brl"/>
</dbReference>
<dbReference type="OrthoDB" id="2063291at2"/>
<accession>A0A172ZMD4</accession>
<feature type="domain" description="Xylose isomerase-like TIM barrel" evidence="1">
    <location>
        <begin position="20"/>
        <end position="267"/>
    </location>
</feature>
<evidence type="ECO:0000313" key="2">
    <source>
        <dbReference type="EMBL" id="ANF98290.1"/>
    </source>
</evidence>
<dbReference type="Gene3D" id="3.20.20.150">
    <property type="entry name" value="Divalent-metal-dependent TIM barrel enzymes"/>
    <property type="match status" value="1"/>
</dbReference>
<dbReference type="KEGG" id="pbv:AR543_21360"/>
<dbReference type="PANTHER" id="PTHR12110:SF21">
    <property type="entry name" value="XYLOSE ISOMERASE-LIKE TIM BARREL DOMAIN-CONTAINING PROTEIN"/>
    <property type="match status" value="1"/>
</dbReference>